<comment type="caution">
    <text evidence="1">The sequence shown here is derived from an EMBL/GenBank/DDBJ whole genome shotgun (WGS) entry which is preliminary data.</text>
</comment>
<dbReference type="EMBL" id="CAVMJV010000057">
    <property type="protein sequence ID" value="CAK5085330.1"/>
    <property type="molecule type" value="Genomic_DNA"/>
</dbReference>
<sequence length="57" mass="6273">MHSIAKISLLFCSGLIVVTIGLPNFFSNLTIHGRPNKFNFSSVTNKFSFVPSNSTIQ</sequence>
<gene>
    <name evidence="1" type="ORF">MENTE1834_LOCUS32771</name>
</gene>
<reference evidence="1" key="1">
    <citation type="submission" date="2023-11" db="EMBL/GenBank/DDBJ databases">
        <authorList>
            <person name="Poullet M."/>
        </authorList>
    </citation>
    <scope>NUCLEOTIDE SEQUENCE</scope>
    <source>
        <strain evidence="1">E1834</strain>
    </source>
</reference>
<organism evidence="1 2">
    <name type="scientific">Meloidogyne enterolobii</name>
    <name type="common">Root-knot nematode worm</name>
    <name type="synonym">Meloidogyne mayaguensis</name>
    <dbReference type="NCBI Taxonomy" id="390850"/>
    <lineage>
        <taxon>Eukaryota</taxon>
        <taxon>Metazoa</taxon>
        <taxon>Ecdysozoa</taxon>
        <taxon>Nematoda</taxon>
        <taxon>Chromadorea</taxon>
        <taxon>Rhabditida</taxon>
        <taxon>Tylenchina</taxon>
        <taxon>Tylenchomorpha</taxon>
        <taxon>Tylenchoidea</taxon>
        <taxon>Meloidogynidae</taxon>
        <taxon>Meloidogyninae</taxon>
        <taxon>Meloidogyne</taxon>
    </lineage>
</organism>
<protein>
    <submittedName>
        <fullName evidence="1">Uncharacterized protein</fullName>
    </submittedName>
</protein>
<evidence type="ECO:0000313" key="1">
    <source>
        <dbReference type="EMBL" id="CAK5085330.1"/>
    </source>
</evidence>
<keyword evidence="2" id="KW-1185">Reference proteome</keyword>
<name>A0ACB1A590_MELEN</name>
<dbReference type="Proteomes" id="UP001497535">
    <property type="component" value="Unassembled WGS sequence"/>
</dbReference>
<accession>A0ACB1A590</accession>
<evidence type="ECO:0000313" key="2">
    <source>
        <dbReference type="Proteomes" id="UP001497535"/>
    </source>
</evidence>
<proteinExistence type="predicted"/>